<reference evidence="2 3" key="1">
    <citation type="submission" date="2020-09" db="EMBL/GenBank/DDBJ databases">
        <title>De no assembly of potato wild relative species, Solanum commersonii.</title>
        <authorList>
            <person name="Cho K."/>
        </authorList>
    </citation>
    <scope>NUCLEOTIDE SEQUENCE [LARGE SCALE GENOMIC DNA]</scope>
    <source>
        <strain evidence="2">LZ3.2</strain>
        <tissue evidence="2">Leaf</tissue>
    </source>
</reference>
<gene>
    <name evidence="2" type="ORF">H5410_030666</name>
</gene>
<protein>
    <submittedName>
        <fullName evidence="2">Uncharacterized protein</fullName>
    </submittedName>
</protein>
<evidence type="ECO:0000313" key="2">
    <source>
        <dbReference type="EMBL" id="KAG5599296.1"/>
    </source>
</evidence>
<evidence type="ECO:0000313" key="3">
    <source>
        <dbReference type="Proteomes" id="UP000824120"/>
    </source>
</evidence>
<comment type="caution">
    <text evidence="2">The sequence shown here is derived from an EMBL/GenBank/DDBJ whole genome shotgun (WGS) entry which is preliminary data.</text>
</comment>
<keyword evidence="3" id="KW-1185">Reference proteome</keyword>
<feature type="compositionally biased region" description="Polar residues" evidence="1">
    <location>
        <begin position="42"/>
        <end position="56"/>
    </location>
</feature>
<feature type="region of interest" description="Disordered" evidence="1">
    <location>
        <begin position="1"/>
        <end position="60"/>
    </location>
</feature>
<dbReference type="OrthoDB" id="1316638at2759"/>
<dbReference type="EMBL" id="JACXVP010000006">
    <property type="protein sequence ID" value="KAG5599296.1"/>
    <property type="molecule type" value="Genomic_DNA"/>
</dbReference>
<organism evidence="2 3">
    <name type="scientific">Solanum commersonii</name>
    <name type="common">Commerson's wild potato</name>
    <name type="synonym">Commerson's nightshade</name>
    <dbReference type="NCBI Taxonomy" id="4109"/>
    <lineage>
        <taxon>Eukaryota</taxon>
        <taxon>Viridiplantae</taxon>
        <taxon>Streptophyta</taxon>
        <taxon>Embryophyta</taxon>
        <taxon>Tracheophyta</taxon>
        <taxon>Spermatophyta</taxon>
        <taxon>Magnoliopsida</taxon>
        <taxon>eudicotyledons</taxon>
        <taxon>Gunneridae</taxon>
        <taxon>Pentapetalae</taxon>
        <taxon>asterids</taxon>
        <taxon>lamiids</taxon>
        <taxon>Solanales</taxon>
        <taxon>Solanaceae</taxon>
        <taxon>Solanoideae</taxon>
        <taxon>Solaneae</taxon>
        <taxon>Solanum</taxon>
    </lineage>
</organism>
<evidence type="ECO:0000256" key="1">
    <source>
        <dbReference type="SAM" id="MobiDB-lite"/>
    </source>
</evidence>
<dbReference type="Proteomes" id="UP000824120">
    <property type="component" value="Chromosome 6"/>
</dbReference>
<dbReference type="AlphaFoldDB" id="A0A9J5YI23"/>
<name>A0A9J5YI23_SOLCO</name>
<feature type="compositionally biased region" description="Basic and acidic residues" evidence="1">
    <location>
        <begin position="1"/>
        <end position="37"/>
    </location>
</feature>
<accession>A0A9J5YI23</accession>
<sequence>MDKELQQMKSQQHDNKYAELSPSKDLKIPELEGDDAKHRKTQTNNLLHAATGSTSATKEDKVRHINTKMNKLFEKPFIPKTQKELFIPPQLNTYKESLGQNKKTYNHITRAYIENIHKIQTFLNLNPRSKTTKNPEEDYITQTLQGYNKLIAQPGTSSNLVGTCYHYGLLNTVYIATRDEISTIPELHKAFMHYKRINKGTLFYIKFYSAPAEILYDEIKLIIQVIKIGLTREMIIPEKIEKQEEIPKIEIPEFYARKRVIGLATILNELSTNYLSENSKNQSSRYGRNTVVDIKSTKTRTTTNNKSYMTKFYFNRDNGKLLQNYRTQISRPSMLKRSQKATYGKTFLTQSKNFCTTKYSQ</sequence>
<proteinExistence type="predicted"/>